<reference evidence="1 2" key="2">
    <citation type="submission" date="2017-08" db="EMBL/GenBank/DDBJ databases">
        <title>WGS of novel Burkholderia cepaca complex species.</title>
        <authorList>
            <person name="Lipuma J."/>
            <person name="Spilker T."/>
        </authorList>
    </citation>
    <scope>NUCLEOTIDE SEQUENCE [LARGE SCALE GENOMIC DNA]</scope>
    <source>
        <strain evidence="1 2">AU17325</strain>
    </source>
</reference>
<gene>
    <name evidence="1" type="ORF">CFB84_42570</name>
</gene>
<evidence type="ECO:0000313" key="1">
    <source>
        <dbReference type="EMBL" id="OXI31084.1"/>
    </source>
</evidence>
<proteinExistence type="predicted"/>
<sequence length="163" mass="17844">MALAATIVSGVLTMVLQLPDVSDEDIAGVQGIPHGLALMQTPDLPVGMLMLVLLTGDDRVWPLAAPIAAHVDVMRAWAEERPDSNVVLVMLVDSNTNKVRALRTIGAPMDLFDLIQTGIRSCRRFDPAEFVLRAGEIPPEDVWGKGRRWLRDDESDEFRGTGT</sequence>
<dbReference type="EMBL" id="NKFA01000045">
    <property type="protein sequence ID" value="OXI31084.1"/>
    <property type="molecule type" value="Genomic_DNA"/>
</dbReference>
<comment type="caution">
    <text evidence="1">The sequence shown here is derived from an EMBL/GenBank/DDBJ whole genome shotgun (WGS) entry which is preliminary data.</text>
</comment>
<protein>
    <submittedName>
        <fullName evidence="1">Uncharacterized protein</fullName>
    </submittedName>
</protein>
<dbReference type="Proteomes" id="UP000214600">
    <property type="component" value="Unassembled WGS sequence"/>
</dbReference>
<name>A0A228HLK9_9BURK</name>
<dbReference type="AlphaFoldDB" id="A0A228HLK9"/>
<accession>A0A228HLK9</accession>
<evidence type="ECO:0000313" key="2">
    <source>
        <dbReference type="Proteomes" id="UP000214600"/>
    </source>
</evidence>
<organism evidence="1 2">
    <name type="scientific">Burkholderia aenigmatica</name>
    <dbReference type="NCBI Taxonomy" id="2015348"/>
    <lineage>
        <taxon>Bacteria</taxon>
        <taxon>Pseudomonadati</taxon>
        <taxon>Pseudomonadota</taxon>
        <taxon>Betaproteobacteria</taxon>
        <taxon>Burkholderiales</taxon>
        <taxon>Burkholderiaceae</taxon>
        <taxon>Burkholderia</taxon>
        <taxon>Burkholderia cepacia complex</taxon>
    </lineage>
</organism>
<reference evidence="2" key="1">
    <citation type="submission" date="2017-06" db="EMBL/GenBank/DDBJ databases">
        <authorList>
            <person name="LiPuma J."/>
            <person name="Spilker T."/>
        </authorList>
    </citation>
    <scope>NUCLEOTIDE SEQUENCE [LARGE SCALE GENOMIC DNA]</scope>
    <source>
        <strain evidence="2">AU17325</strain>
    </source>
</reference>